<proteinExistence type="inferred from homology"/>
<keyword evidence="3" id="KW-0378">Hydrolase</keyword>
<name>A0A8X7MK29_9BASI</name>
<evidence type="ECO:0000256" key="4">
    <source>
        <dbReference type="SAM" id="MobiDB-lite"/>
    </source>
</evidence>
<dbReference type="InterPro" id="IPR002828">
    <property type="entry name" value="SurE-like_Pase/nucleotidase"/>
</dbReference>
<dbReference type="Gene3D" id="3.40.1210.10">
    <property type="entry name" value="Survival protein SurE-like phosphatase/nucleotidase"/>
    <property type="match status" value="1"/>
</dbReference>
<dbReference type="PANTHER" id="PTHR30457:SF0">
    <property type="entry name" value="PHOSPHATASE, PUTATIVE (AFU_ORTHOLOGUE AFUA_4G01070)-RELATED"/>
    <property type="match status" value="1"/>
</dbReference>
<evidence type="ECO:0000313" key="7">
    <source>
        <dbReference type="EMBL" id="KAE8239267.1"/>
    </source>
</evidence>
<feature type="domain" description="Survival protein SurE-like phosphatase/nucleotidase" evidence="6">
    <location>
        <begin position="39"/>
        <end position="245"/>
    </location>
</feature>
<reference evidence="7" key="2">
    <citation type="journal article" date="2019" name="IMA Fungus">
        <title>Genome sequencing and comparison of five Tilletia species to identify candidate genes for the detection of regulated species infecting wheat.</title>
        <authorList>
            <person name="Nguyen H.D.T."/>
            <person name="Sultana T."/>
            <person name="Kesanakurti P."/>
            <person name="Hambleton S."/>
        </authorList>
    </citation>
    <scope>NUCLEOTIDE SEQUENCE</scope>
    <source>
        <strain evidence="7">DAOMC 236426</strain>
    </source>
</reference>
<dbReference type="InterPro" id="IPR036523">
    <property type="entry name" value="SurE-like_sf"/>
</dbReference>
<sequence>MILSMRSPTFSAVAAAAAALLASCPRLVSSSPSPTSLNILISNDDGLGSANIRALFTTLLEAGHNPIISAPLDNKSGTGGARRSPRVVDHEGEYGFAHRGDPAVGHESPGGKEKSDDRIWYVNSYPVSSVQVGLEQLAPTVFNGSQPDLVVAGPNEGSNLGLSYLVSGTYGAARYAVEQGIPAIAFSAGDSTHRPYTVIKGADDQAYVYARLATAFIERLTEGGKPFLPRNTGLNINFPSAITRDCTPGKEMYILTRLLGTIDPDPDACTCGQSHNRAGCKLPVEVDLSKNPDLGCAITISVFEPSQWSPDASATQQAAVLDRLQGILSCIA</sequence>
<evidence type="ECO:0000256" key="2">
    <source>
        <dbReference type="ARBA" id="ARBA00022723"/>
    </source>
</evidence>
<dbReference type="InterPro" id="IPR030048">
    <property type="entry name" value="SurE"/>
</dbReference>
<dbReference type="GO" id="GO:0008252">
    <property type="term" value="F:nucleotidase activity"/>
    <property type="evidence" value="ECO:0007669"/>
    <property type="project" value="InterPro"/>
</dbReference>
<reference evidence="7" key="1">
    <citation type="submission" date="2016-04" db="EMBL/GenBank/DDBJ databases">
        <authorList>
            <person name="Nguyen H.D."/>
            <person name="Samba Siva P."/>
            <person name="Cullis J."/>
            <person name="Levesque C.A."/>
            <person name="Hambleton S."/>
        </authorList>
    </citation>
    <scope>NUCLEOTIDE SEQUENCE</scope>
    <source>
        <strain evidence="7">DAOMC 236426</strain>
    </source>
</reference>
<keyword evidence="5" id="KW-0732">Signal</keyword>
<comment type="caution">
    <text evidence="7">The sequence shown here is derived from an EMBL/GenBank/DDBJ whole genome shotgun (WGS) entry which is preliminary data.</text>
</comment>
<dbReference type="GO" id="GO:0046872">
    <property type="term" value="F:metal ion binding"/>
    <property type="evidence" value="ECO:0007669"/>
    <property type="project" value="UniProtKB-KW"/>
</dbReference>
<accession>A0A8X7MK29</accession>
<comment type="similarity">
    <text evidence="1">Belongs to the SurE nucleotidase family.</text>
</comment>
<keyword evidence="2" id="KW-0479">Metal-binding</keyword>
<feature type="signal peptide" evidence="5">
    <location>
        <begin position="1"/>
        <end position="30"/>
    </location>
</feature>
<feature type="region of interest" description="Disordered" evidence="4">
    <location>
        <begin position="96"/>
        <end position="115"/>
    </location>
</feature>
<organism evidence="7 8">
    <name type="scientific">Tilletia controversa</name>
    <name type="common">dwarf bunt fungus</name>
    <dbReference type="NCBI Taxonomy" id="13291"/>
    <lineage>
        <taxon>Eukaryota</taxon>
        <taxon>Fungi</taxon>
        <taxon>Dikarya</taxon>
        <taxon>Basidiomycota</taxon>
        <taxon>Ustilaginomycotina</taxon>
        <taxon>Exobasidiomycetes</taxon>
        <taxon>Tilletiales</taxon>
        <taxon>Tilletiaceae</taxon>
        <taxon>Tilletia</taxon>
    </lineage>
</organism>
<dbReference type="EMBL" id="LWDE02001826">
    <property type="protein sequence ID" value="KAE8239267.1"/>
    <property type="molecule type" value="Genomic_DNA"/>
</dbReference>
<dbReference type="PROSITE" id="PS51257">
    <property type="entry name" value="PROKAR_LIPOPROTEIN"/>
    <property type="match status" value="1"/>
</dbReference>
<feature type="chain" id="PRO_5036467220" description="Survival protein SurE-like phosphatase/nucleotidase domain-containing protein" evidence="5">
    <location>
        <begin position="31"/>
        <end position="332"/>
    </location>
</feature>
<dbReference type="Proteomes" id="UP000077684">
    <property type="component" value="Unassembled WGS sequence"/>
</dbReference>
<evidence type="ECO:0000256" key="5">
    <source>
        <dbReference type="SAM" id="SignalP"/>
    </source>
</evidence>
<dbReference type="PANTHER" id="PTHR30457">
    <property type="entry name" value="5'-NUCLEOTIDASE SURE"/>
    <property type="match status" value="1"/>
</dbReference>
<keyword evidence="8" id="KW-1185">Reference proteome</keyword>
<evidence type="ECO:0000256" key="3">
    <source>
        <dbReference type="ARBA" id="ARBA00022801"/>
    </source>
</evidence>
<dbReference type="Pfam" id="PF01975">
    <property type="entry name" value="SurE"/>
    <property type="match status" value="1"/>
</dbReference>
<dbReference type="SUPFAM" id="SSF64167">
    <property type="entry name" value="SurE-like"/>
    <property type="match status" value="1"/>
</dbReference>
<dbReference type="AlphaFoldDB" id="A0A8X7MK29"/>
<evidence type="ECO:0000259" key="6">
    <source>
        <dbReference type="Pfam" id="PF01975"/>
    </source>
</evidence>
<evidence type="ECO:0000256" key="1">
    <source>
        <dbReference type="ARBA" id="ARBA00011062"/>
    </source>
</evidence>
<protein>
    <recommendedName>
        <fullName evidence="6">Survival protein SurE-like phosphatase/nucleotidase domain-containing protein</fullName>
    </recommendedName>
</protein>
<gene>
    <name evidence="7" type="ORF">A4X06_0g8402</name>
</gene>
<evidence type="ECO:0000313" key="8">
    <source>
        <dbReference type="Proteomes" id="UP000077684"/>
    </source>
</evidence>